<comment type="caution">
    <text evidence="2">The sequence shown here is derived from an EMBL/GenBank/DDBJ whole genome shotgun (WGS) entry which is preliminary data.</text>
</comment>
<evidence type="ECO:0000313" key="2">
    <source>
        <dbReference type="EMBL" id="KAK9147362.1"/>
    </source>
</evidence>
<dbReference type="PANTHER" id="PTHR48190:SF2">
    <property type="entry name" value="PROGRAMMED CELL DEATH PROTEIN 7"/>
    <property type="match status" value="1"/>
</dbReference>
<evidence type="ECO:0000313" key="3">
    <source>
        <dbReference type="Proteomes" id="UP001419268"/>
    </source>
</evidence>
<name>A0AAP0K9W7_9MAGN</name>
<organism evidence="2 3">
    <name type="scientific">Stephania cephalantha</name>
    <dbReference type="NCBI Taxonomy" id="152367"/>
    <lineage>
        <taxon>Eukaryota</taxon>
        <taxon>Viridiplantae</taxon>
        <taxon>Streptophyta</taxon>
        <taxon>Embryophyta</taxon>
        <taxon>Tracheophyta</taxon>
        <taxon>Spermatophyta</taxon>
        <taxon>Magnoliopsida</taxon>
        <taxon>Ranunculales</taxon>
        <taxon>Menispermaceae</taxon>
        <taxon>Menispermoideae</taxon>
        <taxon>Cissampelideae</taxon>
        <taxon>Stephania</taxon>
    </lineage>
</organism>
<feature type="region of interest" description="Disordered" evidence="1">
    <location>
        <begin position="41"/>
        <end position="78"/>
    </location>
</feature>
<proteinExistence type="predicted"/>
<dbReference type="EMBL" id="JBBNAG010000003">
    <property type="protein sequence ID" value="KAK9147362.1"/>
    <property type="molecule type" value="Genomic_DNA"/>
</dbReference>
<protein>
    <submittedName>
        <fullName evidence="2">Uncharacterized protein</fullName>
    </submittedName>
</protein>
<dbReference type="InterPro" id="IPR052831">
    <property type="entry name" value="Apoptosis_promoter"/>
</dbReference>
<dbReference type="Proteomes" id="UP001419268">
    <property type="component" value="Unassembled WGS sequence"/>
</dbReference>
<evidence type="ECO:0000256" key="1">
    <source>
        <dbReference type="SAM" id="MobiDB-lite"/>
    </source>
</evidence>
<sequence>MGCAGCPPRNTRTTCNPADVDIGRLGRRYGLYGLSASQCAGTRHRGEGRSDRVQRSLRKNVMGTSRTSGSNGGGERSASPFGDVAVRWRPIKKLIDEWKAREIAKDIAKRKLELVLVVEKLQELRSIRIQKLKKQVLGLFCRLNVGRATFSPEEDDKFFERVRAAYEEAERQAAAAADTGAAKDAIAMAEESSKSVHICLVIQYDLIDCTLEVIPLLCRVNVI</sequence>
<dbReference type="GO" id="GO:0005689">
    <property type="term" value="C:U12-type spliceosomal complex"/>
    <property type="evidence" value="ECO:0007669"/>
    <property type="project" value="TreeGrafter"/>
</dbReference>
<dbReference type="AlphaFoldDB" id="A0AAP0K9W7"/>
<keyword evidence="3" id="KW-1185">Reference proteome</keyword>
<dbReference type="PANTHER" id="PTHR48190">
    <property type="entry name" value="PROGRAMMED CELL DEATH PROTEIN 7"/>
    <property type="match status" value="1"/>
</dbReference>
<feature type="compositionally biased region" description="Basic and acidic residues" evidence="1">
    <location>
        <begin position="44"/>
        <end position="54"/>
    </location>
</feature>
<reference evidence="2 3" key="1">
    <citation type="submission" date="2024-01" db="EMBL/GenBank/DDBJ databases">
        <title>Genome assemblies of Stephania.</title>
        <authorList>
            <person name="Yang L."/>
        </authorList>
    </citation>
    <scope>NUCLEOTIDE SEQUENCE [LARGE SCALE GENOMIC DNA]</scope>
    <source>
        <strain evidence="2">JXDWG</strain>
        <tissue evidence="2">Leaf</tissue>
    </source>
</reference>
<accession>A0AAP0K9W7</accession>
<gene>
    <name evidence="2" type="ORF">Scep_006119</name>
</gene>